<gene>
    <name evidence="1" type="primary">b610R</name>
    <name evidence="1" type="ORF">NY2A_b610R</name>
</gene>
<organismHost>
    <name type="scientific">Chlorella</name>
    <dbReference type="NCBI Taxonomy" id="3071"/>
</organismHost>
<dbReference type="Proteomes" id="UP000202419">
    <property type="component" value="Segment"/>
</dbReference>
<sequence>MCRYDSFKLTNKLNNFTGFSRSLKFVNTTIRIDDNYFREPIHLKRLDNLVVLFGIDDIHGHLILQHSLNSLHLRS</sequence>
<reference evidence="1 2" key="1">
    <citation type="journal article" date="2007" name="Virology">
        <title>Sequence and annotation of the 369-kb NY-2A and the 345-kb AR158 viruses that infect Chlorella NC64A.</title>
        <authorList>
            <person name="Fitzgerald L.A."/>
            <person name="Graves M.V."/>
            <person name="Li X."/>
            <person name="Feldblyum T."/>
            <person name="Nierman W.C."/>
            <person name="Van Etten J.L."/>
        </authorList>
    </citation>
    <scope>NUCLEOTIDE SEQUENCE [LARGE SCALE GENOMIC DNA]</scope>
    <source>
        <strain evidence="1 2">NY-2A</strain>
    </source>
</reference>
<keyword evidence="2" id="KW-1185">Reference proteome</keyword>
<proteinExistence type="predicted"/>
<dbReference type="RefSeq" id="YP_001497806.1">
    <property type="nucleotide sequence ID" value="NC_009898.1"/>
</dbReference>
<name>A7IXD5_PBCVN</name>
<dbReference type="KEGG" id="vg:5659215"/>
<evidence type="ECO:0000313" key="1">
    <source>
        <dbReference type="EMBL" id="ABT15009.1"/>
    </source>
</evidence>
<dbReference type="GeneID" id="5659215"/>
<protein>
    <submittedName>
        <fullName evidence="1">Uncharacterized protein b610R</fullName>
    </submittedName>
</protein>
<accession>A7IXD5</accession>
<evidence type="ECO:0000313" key="2">
    <source>
        <dbReference type="Proteomes" id="UP000202419"/>
    </source>
</evidence>
<dbReference type="EMBL" id="DQ491002">
    <property type="protein sequence ID" value="ABT15009.1"/>
    <property type="molecule type" value="Genomic_DNA"/>
</dbReference>
<organism evidence="1 2">
    <name type="scientific">Paramecium bursaria Chlorella virus NY2A</name>
    <name type="common">PBCV-NY2A</name>
    <dbReference type="NCBI Taxonomy" id="46021"/>
    <lineage>
        <taxon>Viruses</taxon>
        <taxon>Varidnaviria</taxon>
        <taxon>Bamfordvirae</taxon>
        <taxon>Nucleocytoviricota</taxon>
        <taxon>Megaviricetes</taxon>
        <taxon>Algavirales</taxon>
        <taxon>Phycodnaviridae</taxon>
        <taxon>Chlorovirus</taxon>
        <taxon>Chlorovirus americanus</taxon>
    </lineage>
</organism>